<sequence length="139" mass="15565">MASYRPKDIMGHTWAKSYNGLESYWTAQMKLLGLILIGRNGSRLLSNEWMTSVPTHTCTIDSDDSDNDEGLYDLNCYPQYEGPLEEDSDTLPTTHCPKRLPVPVGGDNSSSSTRRDGKKRPKGSRSPTKKPPKTKSRFV</sequence>
<evidence type="ECO:0000256" key="1">
    <source>
        <dbReference type="SAM" id="MobiDB-lite"/>
    </source>
</evidence>
<dbReference type="AlphaFoldDB" id="R7WBG3"/>
<name>R7WBG3_AEGTA</name>
<organism evidence="2">
    <name type="scientific">Aegilops tauschii</name>
    <name type="common">Tausch's goatgrass</name>
    <name type="synonym">Aegilops squarrosa</name>
    <dbReference type="NCBI Taxonomy" id="37682"/>
    <lineage>
        <taxon>Eukaryota</taxon>
        <taxon>Viridiplantae</taxon>
        <taxon>Streptophyta</taxon>
        <taxon>Embryophyta</taxon>
        <taxon>Tracheophyta</taxon>
        <taxon>Spermatophyta</taxon>
        <taxon>Magnoliopsida</taxon>
        <taxon>Liliopsida</taxon>
        <taxon>Poales</taxon>
        <taxon>Poaceae</taxon>
        <taxon>BOP clade</taxon>
        <taxon>Pooideae</taxon>
        <taxon>Triticodae</taxon>
        <taxon>Triticeae</taxon>
        <taxon>Triticinae</taxon>
        <taxon>Aegilops</taxon>
    </lineage>
</organism>
<dbReference type="ExpressionAtlas" id="R7WBG3">
    <property type="expression patterns" value="baseline"/>
</dbReference>
<feature type="compositionally biased region" description="Basic residues" evidence="1">
    <location>
        <begin position="116"/>
        <end position="139"/>
    </location>
</feature>
<protein>
    <submittedName>
        <fullName evidence="2">Uncharacterized protein</fullName>
    </submittedName>
</protein>
<reference evidence="2" key="1">
    <citation type="submission" date="2015-06" db="UniProtKB">
        <authorList>
            <consortium name="EnsemblPlants"/>
        </authorList>
    </citation>
    <scope>IDENTIFICATION</scope>
</reference>
<accession>R7WBG3</accession>
<dbReference type="PANTHER" id="PTHR47906:SF5">
    <property type="entry name" value="OS05G0118600 PROTEIN"/>
    <property type="match status" value="1"/>
</dbReference>
<feature type="region of interest" description="Disordered" evidence="1">
    <location>
        <begin position="80"/>
        <end position="139"/>
    </location>
</feature>
<evidence type="ECO:0000313" key="2">
    <source>
        <dbReference type="EnsemblPlants" id="EMT19852"/>
    </source>
</evidence>
<proteinExistence type="predicted"/>
<dbReference type="PANTHER" id="PTHR47906">
    <property type="entry name" value="OSJNBB0050O03.9 PROTEIN-RELATED"/>
    <property type="match status" value="1"/>
</dbReference>
<dbReference type="EnsemblPlants" id="EMT19852">
    <property type="protein sequence ID" value="EMT19852"/>
    <property type="gene ID" value="F775_23395"/>
</dbReference>